<comment type="caution">
    <text evidence="4">The sequence shown here is derived from an EMBL/GenBank/DDBJ whole genome shotgun (WGS) entry which is preliminary data.</text>
</comment>
<organism evidence="4">
    <name type="scientific">marine sediment metagenome</name>
    <dbReference type="NCBI Taxonomy" id="412755"/>
    <lineage>
        <taxon>unclassified sequences</taxon>
        <taxon>metagenomes</taxon>
        <taxon>ecological metagenomes</taxon>
    </lineage>
</organism>
<protein>
    <recommendedName>
        <fullName evidence="3">Penicillin-binding protein transpeptidase domain-containing protein</fullName>
    </recommendedName>
</protein>
<name>A0A0F9M0S8_9ZZZZ</name>
<reference evidence="4" key="1">
    <citation type="journal article" date="2015" name="Nature">
        <title>Complex archaea that bridge the gap between prokaryotes and eukaryotes.</title>
        <authorList>
            <person name="Spang A."/>
            <person name="Saw J.H."/>
            <person name="Jorgensen S.L."/>
            <person name="Zaremba-Niedzwiedzka K."/>
            <person name="Martijn J."/>
            <person name="Lind A.E."/>
            <person name="van Eijk R."/>
            <person name="Schleper C."/>
            <person name="Guy L."/>
            <person name="Ettema T.J."/>
        </authorList>
    </citation>
    <scope>NUCLEOTIDE SEQUENCE</scope>
</reference>
<sequence length="371" mass="41786">EETISARYGDSIFLTIDYKIQSIVENELENACLKWQPNSATAIVMDPSTGEILAMANRPSFNLNFVKYSKQHERRNRAITDCFEPGSIIKPLIVCGALDSGLVKEDETFFCYNGTYKVRRRVIRDIHPYDHLTVSEIVVNSSNIGMVQLGMLMGKKRLYNHLSNFSFGKKLGIELPGESKGIIRPLNLWSTYSIASVAFGYEIAATPLQLTTAFCSIANGGTLLRPRIVYAIADYAGKRVKRKYELPERIQRVISPKVAREVMSPMLEDVVKEGTGRNAMLFEYRVAGKTGTAKKLQRIGNKMRYSDNKHIGSFVGYAPADNPKICVLVTLNEPKNGDYYVICRLNHNIYEPSEDNFFCEIFLFITEGGDI</sequence>
<evidence type="ECO:0000313" key="4">
    <source>
        <dbReference type="EMBL" id="KKM62852.1"/>
    </source>
</evidence>
<dbReference type="InterPro" id="IPR012338">
    <property type="entry name" value="Beta-lactam/transpept-like"/>
</dbReference>
<evidence type="ECO:0000259" key="3">
    <source>
        <dbReference type="Pfam" id="PF00905"/>
    </source>
</evidence>
<feature type="domain" description="Penicillin-binding protein transpeptidase" evidence="3">
    <location>
        <begin position="41"/>
        <end position="337"/>
    </location>
</feature>
<dbReference type="EMBL" id="LAZR01011214">
    <property type="protein sequence ID" value="KKM62852.1"/>
    <property type="molecule type" value="Genomic_DNA"/>
</dbReference>
<dbReference type="Gene3D" id="3.40.710.10">
    <property type="entry name" value="DD-peptidase/beta-lactamase superfamily"/>
    <property type="match status" value="1"/>
</dbReference>
<dbReference type="GO" id="GO:0071555">
    <property type="term" value="P:cell wall organization"/>
    <property type="evidence" value="ECO:0007669"/>
    <property type="project" value="TreeGrafter"/>
</dbReference>
<gene>
    <name evidence="4" type="ORF">LCGC14_1517510</name>
</gene>
<evidence type="ECO:0000256" key="2">
    <source>
        <dbReference type="ARBA" id="ARBA00023136"/>
    </source>
</evidence>
<comment type="subcellular location">
    <subcellularLocation>
        <location evidence="1">Membrane</location>
    </subcellularLocation>
</comment>
<dbReference type="InterPro" id="IPR050515">
    <property type="entry name" value="Beta-lactam/transpept"/>
</dbReference>
<dbReference type="Pfam" id="PF00905">
    <property type="entry name" value="Transpeptidase"/>
    <property type="match status" value="1"/>
</dbReference>
<dbReference type="AlphaFoldDB" id="A0A0F9M0S8"/>
<dbReference type="InterPro" id="IPR001460">
    <property type="entry name" value="PCN-bd_Tpept"/>
</dbReference>
<feature type="non-terminal residue" evidence="4">
    <location>
        <position position="1"/>
    </location>
</feature>
<dbReference type="GO" id="GO:0008658">
    <property type="term" value="F:penicillin binding"/>
    <property type="evidence" value="ECO:0007669"/>
    <property type="project" value="InterPro"/>
</dbReference>
<dbReference type="PANTHER" id="PTHR30627:SF1">
    <property type="entry name" value="PEPTIDOGLYCAN D,D-TRANSPEPTIDASE FTSI"/>
    <property type="match status" value="1"/>
</dbReference>
<dbReference type="Gene3D" id="3.30.450.330">
    <property type="match status" value="1"/>
</dbReference>
<dbReference type="GO" id="GO:0005886">
    <property type="term" value="C:plasma membrane"/>
    <property type="evidence" value="ECO:0007669"/>
    <property type="project" value="TreeGrafter"/>
</dbReference>
<evidence type="ECO:0000256" key="1">
    <source>
        <dbReference type="ARBA" id="ARBA00004370"/>
    </source>
</evidence>
<proteinExistence type="predicted"/>
<accession>A0A0F9M0S8</accession>
<dbReference type="SUPFAM" id="SSF56601">
    <property type="entry name" value="beta-lactamase/transpeptidase-like"/>
    <property type="match status" value="1"/>
</dbReference>
<dbReference type="PANTHER" id="PTHR30627">
    <property type="entry name" value="PEPTIDOGLYCAN D,D-TRANSPEPTIDASE"/>
    <property type="match status" value="1"/>
</dbReference>
<keyword evidence="2" id="KW-0472">Membrane</keyword>